<dbReference type="SUPFAM" id="SSF46785">
    <property type="entry name" value="Winged helix' DNA-binding domain"/>
    <property type="match status" value="1"/>
</dbReference>
<dbReference type="PRINTS" id="PR00598">
    <property type="entry name" value="HTHMARR"/>
</dbReference>
<feature type="domain" description="HTH marR-type" evidence="1">
    <location>
        <begin position="1"/>
        <end position="121"/>
    </location>
</feature>
<comment type="caution">
    <text evidence="2">The sequence shown here is derived from an EMBL/GenBank/DDBJ whole genome shotgun (WGS) entry which is preliminary data.</text>
</comment>
<dbReference type="SMART" id="SM00347">
    <property type="entry name" value="HTH_MARR"/>
    <property type="match status" value="1"/>
</dbReference>
<reference evidence="2" key="2">
    <citation type="submission" date="2021-04" db="EMBL/GenBank/DDBJ databases">
        <authorList>
            <person name="Gilroy R."/>
        </authorList>
    </citation>
    <scope>NUCLEOTIDE SEQUENCE</scope>
    <source>
        <strain evidence="2">CHK169-11906</strain>
    </source>
</reference>
<gene>
    <name evidence="2" type="ORF">H9779_07610</name>
</gene>
<dbReference type="GO" id="GO:0006950">
    <property type="term" value="P:response to stress"/>
    <property type="evidence" value="ECO:0007669"/>
    <property type="project" value="TreeGrafter"/>
</dbReference>
<dbReference type="AlphaFoldDB" id="A0A9D2L527"/>
<dbReference type="InterPro" id="IPR000835">
    <property type="entry name" value="HTH_MarR-typ"/>
</dbReference>
<protein>
    <submittedName>
        <fullName evidence="2">MarR family transcriptional regulator</fullName>
    </submittedName>
</protein>
<dbReference type="InterPro" id="IPR039422">
    <property type="entry name" value="MarR/SlyA-like"/>
</dbReference>
<evidence type="ECO:0000313" key="2">
    <source>
        <dbReference type="EMBL" id="HJA99445.1"/>
    </source>
</evidence>
<evidence type="ECO:0000313" key="3">
    <source>
        <dbReference type="Proteomes" id="UP000824259"/>
    </source>
</evidence>
<dbReference type="PANTHER" id="PTHR33164">
    <property type="entry name" value="TRANSCRIPTIONAL REGULATOR, MARR FAMILY"/>
    <property type="match status" value="1"/>
</dbReference>
<evidence type="ECO:0000259" key="1">
    <source>
        <dbReference type="PROSITE" id="PS50995"/>
    </source>
</evidence>
<sequence length="121" mass="13493">MNPLCKIRDLQRAIHQFETCLQQQYGIGLNEAMALCCLAQKECLASGQTGQLLGLTPSNTSKVIASIERKGYVSRGVGNQDKRQMYFTLTDKGQELLAAIEKCPPCIPEILRPYICEENNE</sequence>
<dbReference type="GO" id="GO:0003700">
    <property type="term" value="F:DNA-binding transcription factor activity"/>
    <property type="evidence" value="ECO:0007669"/>
    <property type="project" value="InterPro"/>
</dbReference>
<dbReference type="Proteomes" id="UP000824259">
    <property type="component" value="Unassembled WGS sequence"/>
</dbReference>
<name>A0A9D2L527_9BACT</name>
<dbReference type="PROSITE" id="PS50995">
    <property type="entry name" value="HTH_MARR_2"/>
    <property type="match status" value="1"/>
</dbReference>
<proteinExistence type="predicted"/>
<dbReference type="Gene3D" id="1.10.10.10">
    <property type="entry name" value="Winged helix-like DNA-binding domain superfamily/Winged helix DNA-binding domain"/>
    <property type="match status" value="1"/>
</dbReference>
<dbReference type="PANTHER" id="PTHR33164:SF43">
    <property type="entry name" value="HTH-TYPE TRANSCRIPTIONAL REPRESSOR YETL"/>
    <property type="match status" value="1"/>
</dbReference>
<dbReference type="InterPro" id="IPR036388">
    <property type="entry name" value="WH-like_DNA-bd_sf"/>
</dbReference>
<dbReference type="Pfam" id="PF01047">
    <property type="entry name" value="MarR"/>
    <property type="match status" value="1"/>
</dbReference>
<accession>A0A9D2L527</accession>
<reference evidence="2" key="1">
    <citation type="journal article" date="2021" name="PeerJ">
        <title>Extensive microbial diversity within the chicken gut microbiome revealed by metagenomics and culture.</title>
        <authorList>
            <person name="Gilroy R."/>
            <person name="Ravi A."/>
            <person name="Getino M."/>
            <person name="Pursley I."/>
            <person name="Horton D.L."/>
            <person name="Alikhan N.F."/>
            <person name="Baker D."/>
            <person name="Gharbi K."/>
            <person name="Hall N."/>
            <person name="Watson M."/>
            <person name="Adriaenssens E.M."/>
            <person name="Foster-Nyarko E."/>
            <person name="Jarju S."/>
            <person name="Secka A."/>
            <person name="Antonio M."/>
            <person name="Oren A."/>
            <person name="Chaudhuri R.R."/>
            <person name="La Ragione R."/>
            <person name="Hildebrand F."/>
            <person name="Pallen M.J."/>
        </authorList>
    </citation>
    <scope>NUCLEOTIDE SEQUENCE</scope>
    <source>
        <strain evidence="2">CHK169-11906</strain>
    </source>
</reference>
<dbReference type="EMBL" id="DWYR01000025">
    <property type="protein sequence ID" value="HJA99445.1"/>
    <property type="molecule type" value="Genomic_DNA"/>
</dbReference>
<dbReference type="InterPro" id="IPR036390">
    <property type="entry name" value="WH_DNA-bd_sf"/>
</dbReference>
<organism evidence="2 3">
    <name type="scientific">Candidatus Alistipes avicola</name>
    <dbReference type="NCBI Taxonomy" id="2838432"/>
    <lineage>
        <taxon>Bacteria</taxon>
        <taxon>Pseudomonadati</taxon>
        <taxon>Bacteroidota</taxon>
        <taxon>Bacteroidia</taxon>
        <taxon>Bacteroidales</taxon>
        <taxon>Rikenellaceae</taxon>
        <taxon>Alistipes</taxon>
    </lineage>
</organism>